<dbReference type="STRING" id="1198029.A0A1U7LU49"/>
<dbReference type="PANTHER" id="PTHR11567">
    <property type="entry name" value="ACID PHOSPHATASE-RELATED"/>
    <property type="match status" value="1"/>
</dbReference>
<dbReference type="Gene3D" id="3.40.50.1240">
    <property type="entry name" value="Phosphoglycerate mutase-like"/>
    <property type="match status" value="1"/>
</dbReference>
<dbReference type="Pfam" id="PF00328">
    <property type="entry name" value="His_Phos_2"/>
    <property type="match status" value="1"/>
</dbReference>
<dbReference type="Proteomes" id="UP000186594">
    <property type="component" value="Unassembled WGS sequence"/>
</dbReference>
<proteinExistence type="inferred from homology"/>
<evidence type="ECO:0000256" key="1">
    <source>
        <dbReference type="ARBA" id="ARBA00005375"/>
    </source>
</evidence>
<dbReference type="InterPro" id="IPR029033">
    <property type="entry name" value="His_PPase_superfam"/>
</dbReference>
<dbReference type="PROSITE" id="PS00778">
    <property type="entry name" value="HIS_ACID_PHOSPHAT_2"/>
    <property type="match status" value="1"/>
</dbReference>
<sequence>MSSLPPVTPYSEKQLAELYPKELKLTYLQVIFRHGERTPVRARLKNVVPEHWPLCQTAERFRSIVRLSRNHSDSVEYSRLVESAGINGDPVSLDQKGICLLGELTDRGRESTLALGERLRNLYVNRLAYLPEDITSDSQVYLRTTNMSRTWETLQHVFAGLYPPAHRSSLFKPKAHTRNVTEENLYPNEHHCKRLAALAYQFSQKAATKWDPILKEKVTPKLRHLLSNGITVNGSPRVSGVLDTINAALGNGIPLPSALFDPEVYQILEKSAVSEWFDGYEQSNEYRRLGVGRFLGDIYTRMTDKNNTTKVALYASHDTTIAAILASLDCFDGAWPFYTSHIAIETFTSAKSSNSWFSKPQKYVRLRYNDKALKLPACAETVNHYEGDESLCTMKAFGDAVKKMIPNNWQEECNFEMDRLAELE</sequence>
<gene>
    <name evidence="3" type="ORF">NEOLI_002525</name>
</gene>
<keyword evidence="4" id="KW-1185">Reference proteome</keyword>
<accession>A0A1U7LU49</accession>
<organism evidence="3 4">
    <name type="scientific">Neolecta irregularis (strain DAH-3)</name>
    <dbReference type="NCBI Taxonomy" id="1198029"/>
    <lineage>
        <taxon>Eukaryota</taxon>
        <taxon>Fungi</taxon>
        <taxon>Dikarya</taxon>
        <taxon>Ascomycota</taxon>
        <taxon>Taphrinomycotina</taxon>
        <taxon>Neolectales</taxon>
        <taxon>Neolectaceae</taxon>
        <taxon>Neolecta</taxon>
    </lineage>
</organism>
<dbReference type="PROSITE" id="PS00616">
    <property type="entry name" value="HIS_ACID_PHOSPHAT_1"/>
    <property type="match status" value="1"/>
</dbReference>
<evidence type="ECO:0000256" key="2">
    <source>
        <dbReference type="ARBA" id="ARBA00022801"/>
    </source>
</evidence>
<dbReference type="SUPFAM" id="SSF53254">
    <property type="entry name" value="Phosphoglycerate mutase-like"/>
    <property type="match status" value="1"/>
</dbReference>
<reference evidence="3 4" key="1">
    <citation type="submission" date="2016-04" db="EMBL/GenBank/DDBJ databases">
        <title>Evolutionary innovation and constraint leading to complex multicellularity in the Ascomycota.</title>
        <authorList>
            <person name="Cisse O."/>
            <person name="Nguyen A."/>
            <person name="Hewitt D.A."/>
            <person name="Jedd G."/>
            <person name="Stajich J.E."/>
        </authorList>
    </citation>
    <scope>NUCLEOTIDE SEQUENCE [LARGE SCALE GENOMIC DNA]</scope>
    <source>
        <strain evidence="3 4">DAH-3</strain>
    </source>
</reference>
<dbReference type="PANTHER" id="PTHR11567:SF110">
    <property type="entry name" value="2-PHOSPHOXYLOSE PHOSPHATASE 1"/>
    <property type="match status" value="1"/>
</dbReference>
<dbReference type="OrthoDB" id="10257284at2759"/>
<comment type="similarity">
    <text evidence="1">Belongs to the histidine acid phosphatase family.</text>
</comment>
<dbReference type="OMA" id="SWPPFTS"/>
<evidence type="ECO:0000313" key="4">
    <source>
        <dbReference type="Proteomes" id="UP000186594"/>
    </source>
</evidence>
<dbReference type="AlphaFoldDB" id="A0A1U7LU49"/>
<comment type="caution">
    <text evidence="3">The sequence shown here is derived from an EMBL/GenBank/DDBJ whole genome shotgun (WGS) entry which is preliminary data.</text>
</comment>
<dbReference type="InterPro" id="IPR050645">
    <property type="entry name" value="Histidine_acid_phosphatase"/>
</dbReference>
<dbReference type="EMBL" id="LXFE01000241">
    <property type="protein sequence ID" value="OLL26103.1"/>
    <property type="molecule type" value="Genomic_DNA"/>
</dbReference>
<keyword evidence="2" id="KW-0378">Hydrolase</keyword>
<dbReference type="InterPro" id="IPR000560">
    <property type="entry name" value="His_Pase_clade-2"/>
</dbReference>
<name>A0A1U7LU49_NEOID</name>
<protein>
    <submittedName>
        <fullName evidence="3">Putative acid phosphatase</fullName>
    </submittedName>
</protein>
<dbReference type="GO" id="GO:0016791">
    <property type="term" value="F:phosphatase activity"/>
    <property type="evidence" value="ECO:0007669"/>
    <property type="project" value="TreeGrafter"/>
</dbReference>
<dbReference type="CDD" id="cd07061">
    <property type="entry name" value="HP_HAP_like"/>
    <property type="match status" value="1"/>
</dbReference>
<evidence type="ECO:0000313" key="3">
    <source>
        <dbReference type="EMBL" id="OLL26103.1"/>
    </source>
</evidence>
<dbReference type="InterPro" id="IPR033379">
    <property type="entry name" value="Acid_Pase_AS"/>
</dbReference>